<evidence type="ECO:0000256" key="2">
    <source>
        <dbReference type="ARBA" id="ARBA00010100"/>
    </source>
</evidence>
<dbReference type="PANTHER" id="PTHR30003">
    <property type="entry name" value="L-LACTATE PERMEASE"/>
    <property type="match status" value="1"/>
</dbReference>
<keyword evidence="7 8" id="KW-0472">Membrane</keyword>
<feature type="transmembrane region" description="Helical" evidence="8">
    <location>
        <begin position="285"/>
        <end position="303"/>
    </location>
</feature>
<dbReference type="GO" id="GO:0005886">
    <property type="term" value="C:plasma membrane"/>
    <property type="evidence" value="ECO:0007669"/>
    <property type="project" value="UniProtKB-SubCell"/>
</dbReference>
<evidence type="ECO:0000313" key="10">
    <source>
        <dbReference type="Proteomes" id="UP000515934"/>
    </source>
</evidence>
<sequence length="462" mass="47730">MLLLLIRVPALYAISATIVLTLILAWEFPLRSAVLTESLPSTLELSITLALIMFGGIALANLLHASGAQKDINTWLNRLVVSPERAALFYGLVLVPLIESLVGWGLGVITGIPMLLGTGLSKLKAIQIALLGMMLCPWGAFAPSLIVASDFTGFSQTTIGTVTAFYNVPVIFILAISILVVHGGAALRVKMWIECLATASMMGITLIAVNAFVAPSLAGVLASLGAAVILVLFARRGQQEYHPPTALAVRGMMPYVIVLVGLALSTILAAFVGPSTYTKLLTNPATWLTVAVAFTPLLVRMASRDTWSSLASSTRAWGPAFSVTLLFVLFGVLLSLNGMGTSLAEGIALLGGAFAVLVPISGFIAGFVTSSNTASAAMLAGPLNVSASGLGLDSVHAVSVQTAASGAAVMCSPARAEVSRQTANLLSPGGDEGVTVARILSPALLANTIIVALLAGLGYIFF</sequence>
<dbReference type="EMBL" id="CP060716">
    <property type="protein sequence ID" value="QNN63624.1"/>
    <property type="molecule type" value="Genomic_DNA"/>
</dbReference>
<keyword evidence="4 8" id="KW-1003">Cell membrane</keyword>
<feature type="transmembrane region" description="Helical" evidence="8">
    <location>
        <begin position="217"/>
        <end position="234"/>
    </location>
</feature>
<feature type="transmembrane region" description="Helical" evidence="8">
    <location>
        <begin position="128"/>
        <end position="147"/>
    </location>
</feature>
<keyword evidence="5 8" id="KW-0812">Transmembrane</keyword>
<evidence type="ECO:0000256" key="7">
    <source>
        <dbReference type="ARBA" id="ARBA00023136"/>
    </source>
</evidence>
<gene>
    <name evidence="9" type="ORF">H9L06_04770</name>
</gene>
<organism evidence="9 10">
    <name type="scientific">Leucobacter denitrificans</name>
    <dbReference type="NCBI Taxonomy" id="683042"/>
    <lineage>
        <taxon>Bacteria</taxon>
        <taxon>Bacillati</taxon>
        <taxon>Actinomycetota</taxon>
        <taxon>Actinomycetes</taxon>
        <taxon>Micrococcales</taxon>
        <taxon>Microbacteriaceae</taxon>
        <taxon>Leucobacter</taxon>
    </lineage>
</organism>
<feature type="transmembrane region" description="Helical" evidence="8">
    <location>
        <begin position="87"/>
        <end position="116"/>
    </location>
</feature>
<feature type="transmembrane region" description="Helical" evidence="8">
    <location>
        <begin position="315"/>
        <end position="334"/>
    </location>
</feature>
<feature type="transmembrane region" description="Helical" evidence="8">
    <location>
        <begin position="6"/>
        <end position="26"/>
    </location>
</feature>
<feature type="transmembrane region" description="Helical" evidence="8">
    <location>
        <begin position="192"/>
        <end position="211"/>
    </location>
</feature>
<comment type="function">
    <text evidence="8">Uptake of L-lactate across the membrane. Can also transport D-lactate and glycolate.</text>
</comment>
<reference evidence="9 10" key="1">
    <citation type="submission" date="2020-08" db="EMBL/GenBank/DDBJ databases">
        <title>Genome sequence of Leucobacter denitrificans KACC 14055T.</title>
        <authorList>
            <person name="Hyun D.-W."/>
            <person name="Bae J.-W."/>
        </authorList>
    </citation>
    <scope>NUCLEOTIDE SEQUENCE [LARGE SCALE GENOMIC DNA]</scope>
    <source>
        <strain evidence="9 10">KACC 14055</strain>
    </source>
</reference>
<keyword evidence="10" id="KW-1185">Reference proteome</keyword>
<feature type="transmembrane region" description="Helical" evidence="8">
    <location>
        <begin position="159"/>
        <end position="180"/>
    </location>
</feature>
<evidence type="ECO:0000256" key="6">
    <source>
        <dbReference type="ARBA" id="ARBA00022989"/>
    </source>
</evidence>
<feature type="transmembrane region" description="Helical" evidence="8">
    <location>
        <begin position="443"/>
        <end position="461"/>
    </location>
</feature>
<accession>A0A7G9S6Z9</accession>
<evidence type="ECO:0000256" key="1">
    <source>
        <dbReference type="ARBA" id="ARBA00004651"/>
    </source>
</evidence>
<feature type="transmembrane region" description="Helical" evidence="8">
    <location>
        <begin position="346"/>
        <end position="368"/>
    </location>
</feature>
<dbReference type="PANTHER" id="PTHR30003:SF0">
    <property type="entry name" value="GLYCOLATE PERMEASE GLCA-RELATED"/>
    <property type="match status" value="1"/>
</dbReference>
<dbReference type="GO" id="GO:0015129">
    <property type="term" value="F:lactate transmembrane transporter activity"/>
    <property type="evidence" value="ECO:0007669"/>
    <property type="project" value="UniProtKB-UniRule"/>
</dbReference>
<evidence type="ECO:0000256" key="5">
    <source>
        <dbReference type="ARBA" id="ARBA00022692"/>
    </source>
</evidence>
<dbReference type="GO" id="GO:0015295">
    <property type="term" value="F:solute:proton symporter activity"/>
    <property type="evidence" value="ECO:0007669"/>
    <property type="project" value="TreeGrafter"/>
</dbReference>
<evidence type="ECO:0000256" key="3">
    <source>
        <dbReference type="ARBA" id="ARBA00022448"/>
    </source>
</evidence>
<dbReference type="AlphaFoldDB" id="A0A7G9S6Z9"/>
<feature type="transmembrane region" description="Helical" evidence="8">
    <location>
        <begin position="255"/>
        <end position="273"/>
    </location>
</feature>
<dbReference type="Pfam" id="PF02652">
    <property type="entry name" value="Lactate_perm"/>
    <property type="match status" value="1"/>
</dbReference>
<proteinExistence type="inferred from homology"/>
<evidence type="ECO:0000256" key="4">
    <source>
        <dbReference type="ARBA" id="ARBA00022475"/>
    </source>
</evidence>
<dbReference type="KEGG" id="ldn:H9L06_04770"/>
<keyword evidence="6 8" id="KW-1133">Transmembrane helix</keyword>
<evidence type="ECO:0000313" key="9">
    <source>
        <dbReference type="EMBL" id="QNN63624.1"/>
    </source>
</evidence>
<dbReference type="Proteomes" id="UP000515934">
    <property type="component" value="Chromosome"/>
</dbReference>
<comment type="similarity">
    <text evidence="2 8">Belongs to the lactate permease family.</text>
</comment>
<name>A0A7G9S6Z9_9MICO</name>
<comment type="subcellular location">
    <subcellularLocation>
        <location evidence="1 8">Cell membrane</location>
        <topology evidence="1 8">Multi-pass membrane protein</topology>
    </subcellularLocation>
</comment>
<protein>
    <recommendedName>
        <fullName evidence="8">L-lactate permease</fullName>
    </recommendedName>
</protein>
<feature type="transmembrane region" description="Helical" evidence="8">
    <location>
        <begin position="47"/>
        <end position="67"/>
    </location>
</feature>
<dbReference type="InterPro" id="IPR003804">
    <property type="entry name" value="Lactate_perm"/>
</dbReference>
<keyword evidence="3 8" id="KW-0813">Transport</keyword>
<evidence type="ECO:0000256" key="8">
    <source>
        <dbReference type="RuleBase" id="RU365092"/>
    </source>
</evidence>